<dbReference type="OrthoDB" id="8858565at2"/>
<dbReference type="STRING" id="449.LHA_1063"/>
<proteinExistence type="predicted"/>
<dbReference type="AlphaFoldDB" id="A0A0A8UN38"/>
<keyword evidence="2" id="KW-1185">Reference proteome</keyword>
<sequence>MRPKDYHVLPNESMGGWDVKRENAERATRHFETQKEAILAARKFSRDEGTELFIHGKDGAILSKDSYGNDPFPPKG</sequence>
<evidence type="ECO:0008006" key="3">
    <source>
        <dbReference type="Google" id="ProtNLM"/>
    </source>
</evidence>
<organism evidence="1 2">
    <name type="scientific">Legionella hackeliae</name>
    <dbReference type="NCBI Taxonomy" id="449"/>
    <lineage>
        <taxon>Bacteria</taxon>
        <taxon>Pseudomonadati</taxon>
        <taxon>Pseudomonadota</taxon>
        <taxon>Gammaproteobacteria</taxon>
        <taxon>Legionellales</taxon>
        <taxon>Legionellaceae</taxon>
        <taxon>Legionella</taxon>
    </lineage>
</organism>
<dbReference type="PATRIC" id="fig|449.7.peg.591"/>
<protein>
    <recommendedName>
        <fullName evidence="3">DUF2188 domain-containing protein</fullName>
    </recommendedName>
</protein>
<dbReference type="InterPro" id="IPR018691">
    <property type="entry name" value="DUF2188"/>
</dbReference>
<evidence type="ECO:0000313" key="1">
    <source>
        <dbReference type="EMBL" id="CEK10123.1"/>
    </source>
</evidence>
<dbReference type="Proteomes" id="UP000032803">
    <property type="component" value="Chromosome I"/>
</dbReference>
<name>A0A0A8UN38_LEGHA</name>
<dbReference type="RefSeq" id="WP_045105545.1">
    <property type="nucleotide sequence ID" value="NZ_LN681225.1"/>
</dbReference>
<dbReference type="Pfam" id="PF09954">
    <property type="entry name" value="DUF2188"/>
    <property type="match status" value="1"/>
</dbReference>
<evidence type="ECO:0000313" key="2">
    <source>
        <dbReference type="Proteomes" id="UP000032803"/>
    </source>
</evidence>
<accession>A0A0A8UN38</accession>
<dbReference type="HOGENOM" id="CLU_179056_2_2_6"/>
<dbReference type="EMBL" id="LN681225">
    <property type="protein sequence ID" value="CEK10123.1"/>
    <property type="molecule type" value="Genomic_DNA"/>
</dbReference>
<dbReference type="KEGG" id="lha:LHA_1063"/>
<gene>
    <name evidence="1" type="ORF">LHA_1063</name>
</gene>
<reference evidence="2" key="1">
    <citation type="submission" date="2014-09" db="EMBL/GenBank/DDBJ databases">
        <authorList>
            <person name="Gomez-Valero L."/>
        </authorList>
    </citation>
    <scope>NUCLEOTIDE SEQUENCE [LARGE SCALE GENOMIC DNA]</scope>
    <source>
        <strain evidence="2">ATCC35250</strain>
    </source>
</reference>